<dbReference type="EMBL" id="HACG01018341">
    <property type="protein sequence ID" value="CEK65206.1"/>
    <property type="molecule type" value="Transcribed_RNA"/>
</dbReference>
<keyword evidence="1" id="KW-0732">Signal</keyword>
<dbReference type="AlphaFoldDB" id="A0A0B6ZB92"/>
<proteinExistence type="predicted"/>
<evidence type="ECO:0000313" key="2">
    <source>
        <dbReference type="EMBL" id="CEK65206.1"/>
    </source>
</evidence>
<feature type="chain" id="PRO_5002126805" evidence="1">
    <location>
        <begin position="19"/>
        <end position="55"/>
    </location>
</feature>
<evidence type="ECO:0000256" key="1">
    <source>
        <dbReference type="SAM" id="SignalP"/>
    </source>
</evidence>
<sequence>MGHVLVVPLSLLLESCLPLLISLNHFDIQCNGEDKQTTDIRVTRVLLGLSRGAKN</sequence>
<organism evidence="2">
    <name type="scientific">Arion vulgaris</name>
    <dbReference type="NCBI Taxonomy" id="1028688"/>
    <lineage>
        <taxon>Eukaryota</taxon>
        <taxon>Metazoa</taxon>
        <taxon>Spiralia</taxon>
        <taxon>Lophotrochozoa</taxon>
        <taxon>Mollusca</taxon>
        <taxon>Gastropoda</taxon>
        <taxon>Heterobranchia</taxon>
        <taxon>Euthyneura</taxon>
        <taxon>Panpulmonata</taxon>
        <taxon>Eupulmonata</taxon>
        <taxon>Stylommatophora</taxon>
        <taxon>Helicina</taxon>
        <taxon>Arionoidea</taxon>
        <taxon>Arionidae</taxon>
        <taxon>Arion</taxon>
    </lineage>
</organism>
<protein>
    <submittedName>
        <fullName evidence="2">Uncharacterized protein</fullName>
    </submittedName>
</protein>
<accession>A0A0B6ZB92</accession>
<reference evidence="2" key="1">
    <citation type="submission" date="2014-12" db="EMBL/GenBank/DDBJ databases">
        <title>Insight into the proteome of Arion vulgaris.</title>
        <authorList>
            <person name="Aradska J."/>
            <person name="Bulat T."/>
            <person name="Smidak R."/>
            <person name="Sarate P."/>
            <person name="Gangsoo J."/>
            <person name="Sialana F."/>
            <person name="Bilban M."/>
            <person name="Lubec G."/>
        </authorList>
    </citation>
    <scope>NUCLEOTIDE SEQUENCE</scope>
    <source>
        <tissue evidence="2">Skin</tissue>
    </source>
</reference>
<name>A0A0B6ZB92_9EUPU</name>
<gene>
    <name evidence="2" type="primary">ORF54264</name>
</gene>
<feature type="signal peptide" evidence="1">
    <location>
        <begin position="1"/>
        <end position="18"/>
    </location>
</feature>
<feature type="non-terminal residue" evidence="2">
    <location>
        <position position="55"/>
    </location>
</feature>